<dbReference type="Proteomes" id="UP001162131">
    <property type="component" value="Unassembled WGS sequence"/>
</dbReference>
<evidence type="ECO:0000313" key="2">
    <source>
        <dbReference type="Proteomes" id="UP001162131"/>
    </source>
</evidence>
<dbReference type="EMBL" id="CAJZBQ010000035">
    <property type="protein sequence ID" value="CAG9324023.1"/>
    <property type="molecule type" value="Genomic_DNA"/>
</dbReference>
<dbReference type="AlphaFoldDB" id="A0AAU9JCN7"/>
<proteinExistence type="predicted"/>
<organism evidence="1 2">
    <name type="scientific">Blepharisma stoltei</name>
    <dbReference type="NCBI Taxonomy" id="1481888"/>
    <lineage>
        <taxon>Eukaryota</taxon>
        <taxon>Sar</taxon>
        <taxon>Alveolata</taxon>
        <taxon>Ciliophora</taxon>
        <taxon>Postciliodesmatophora</taxon>
        <taxon>Heterotrichea</taxon>
        <taxon>Heterotrichida</taxon>
        <taxon>Blepharismidae</taxon>
        <taxon>Blepharisma</taxon>
    </lineage>
</organism>
<accession>A0AAU9JCN7</accession>
<evidence type="ECO:0000313" key="1">
    <source>
        <dbReference type="EMBL" id="CAG9324023.1"/>
    </source>
</evidence>
<gene>
    <name evidence="1" type="ORF">BSTOLATCC_MIC35045</name>
</gene>
<name>A0AAU9JCN7_9CILI</name>
<keyword evidence="2" id="KW-1185">Reference proteome</keyword>
<reference evidence="1" key="1">
    <citation type="submission" date="2021-09" db="EMBL/GenBank/DDBJ databases">
        <authorList>
            <consortium name="AG Swart"/>
            <person name="Singh M."/>
            <person name="Singh A."/>
            <person name="Seah K."/>
            <person name="Emmerich C."/>
        </authorList>
    </citation>
    <scope>NUCLEOTIDE SEQUENCE</scope>
    <source>
        <strain evidence="1">ATCC30299</strain>
    </source>
</reference>
<comment type="caution">
    <text evidence="1">The sequence shown here is derived from an EMBL/GenBank/DDBJ whole genome shotgun (WGS) entry which is preliminary data.</text>
</comment>
<sequence length="66" mass="8019">MSFFLQIALLKFELYAIINIKEMMKVLLKKKQKSLKTREKEDEMNQKTKKLNKLEKILQLMYVILK</sequence>
<protein>
    <submittedName>
        <fullName evidence="1">Uncharacterized protein</fullName>
    </submittedName>
</protein>